<organism evidence="1 2">
    <name type="scientific">Rotaria sordida</name>
    <dbReference type="NCBI Taxonomy" id="392033"/>
    <lineage>
        <taxon>Eukaryota</taxon>
        <taxon>Metazoa</taxon>
        <taxon>Spiralia</taxon>
        <taxon>Gnathifera</taxon>
        <taxon>Rotifera</taxon>
        <taxon>Eurotatoria</taxon>
        <taxon>Bdelloidea</taxon>
        <taxon>Philodinida</taxon>
        <taxon>Philodinidae</taxon>
        <taxon>Rotaria</taxon>
    </lineage>
</organism>
<reference evidence="1" key="1">
    <citation type="submission" date="2021-02" db="EMBL/GenBank/DDBJ databases">
        <authorList>
            <person name="Nowell W R."/>
        </authorList>
    </citation>
    <scope>NUCLEOTIDE SEQUENCE</scope>
</reference>
<dbReference type="EMBL" id="CAJOAX010009866">
    <property type="protein sequence ID" value="CAF4064568.1"/>
    <property type="molecule type" value="Genomic_DNA"/>
</dbReference>
<dbReference type="AlphaFoldDB" id="A0A819SZP8"/>
<gene>
    <name evidence="1" type="ORF">OTI717_LOCUS32320</name>
</gene>
<sequence length="127" mass="14892">MVSNFTALVEDVITCPFCQKHFDQPHCPDSNAPPCYRCETKKAEHWCDGDCKHCFCSQCWNIVHELGQYKTHTKRFVKDRPFDIPKCQEPDHCDDGTYRCEQCNRNICNSCQQLKHKDHRVELVIGE</sequence>
<feature type="non-terminal residue" evidence="1">
    <location>
        <position position="1"/>
    </location>
</feature>
<evidence type="ECO:0000313" key="1">
    <source>
        <dbReference type="EMBL" id="CAF4064568.1"/>
    </source>
</evidence>
<evidence type="ECO:0000313" key="2">
    <source>
        <dbReference type="Proteomes" id="UP000663823"/>
    </source>
</evidence>
<name>A0A819SZP8_9BILA</name>
<protein>
    <submittedName>
        <fullName evidence="1">Uncharacterized protein</fullName>
    </submittedName>
</protein>
<comment type="caution">
    <text evidence="1">The sequence shown here is derived from an EMBL/GenBank/DDBJ whole genome shotgun (WGS) entry which is preliminary data.</text>
</comment>
<accession>A0A819SZP8</accession>
<proteinExistence type="predicted"/>
<dbReference type="Proteomes" id="UP000663823">
    <property type="component" value="Unassembled WGS sequence"/>
</dbReference>